<dbReference type="SUPFAM" id="SSF52518">
    <property type="entry name" value="Thiamin diphosphate-binding fold (THDP-binding)"/>
    <property type="match status" value="2"/>
</dbReference>
<evidence type="ECO:0000256" key="11">
    <source>
        <dbReference type="ARBA" id="ARBA00022842"/>
    </source>
</evidence>
<feature type="binding site" evidence="18">
    <location>
        <position position="188"/>
    </location>
    <ligand>
        <name>Mg(2+)</name>
        <dbReference type="ChEBI" id="CHEBI:18420"/>
    </ligand>
</feature>
<keyword evidence="11 18" id="KW-0460">Magnesium</keyword>
<comment type="cofactor">
    <cofactor evidence="1">
        <name>Ca(2+)</name>
        <dbReference type="ChEBI" id="CHEBI:29108"/>
    </cofactor>
</comment>
<dbReference type="InterPro" id="IPR005474">
    <property type="entry name" value="Transketolase_N"/>
</dbReference>
<dbReference type="Pfam" id="PF00456">
    <property type="entry name" value="Transketolase_N"/>
    <property type="match status" value="1"/>
</dbReference>
<feature type="binding site" evidence="16">
    <location>
        <position position="260"/>
    </location>
    <ligand>
        <name>substrate</name>
    </ligand>
</feature>
<dbReference type="GO" id="GO:0004802">
    <property type="term" value="F:transketolase activity"/>
    <property type="evidence" value="ECO:0007669"/>
    <property type="project" value="UniProtKB-UniRule"/>
</dbReference>
<dbReference type="GO" id="GO:0006098">
    <property type="term" value="P:pentose-phosphate shunt"/>
    <property type="evidence" value="ECO:0007669"/>
    <property type="project" value="TreeGrafter"/>
</dbReference>
<comment type="cofactor">
    <cofactor evidence="2">
        <name>Mn(2+)</name>
        <dbReference type="ChEBI" id="CHEBI:29035"/>
    </cofactor>
</comment>
<evidence type="ECO:0000256" key="7">
    <source>
        <dbReference type="ARBA" id="ARBA00013152"/>
    </source>
</evidence>
<keyword evidence="8" id="KW-0808">Transferase</keyword>
<dbReference type="RefSeq" id="WP_096862691.1">
    <property type="nucleotide sequence ID" value="NZ_CP023668.1"/>
</dbReference>
<feature type="binding site" evidence="18">
    <location>
        <position position="186"/>
    </location>
    <ligand>
        <name>Mg(2+)</name>
        <dbReference type="ChEBI" id="CHEBI:18420"/>
    </ligand>
</feature>
<evidence type="ECO:0000256" key="3">
    <source>
        <dbReference type="ARBA" id="ARBA00001941"/>
    </source>
</evidence>
<evidence type="ECO:0000256" key="8">
    <source>
        <dbReference type="ARBA" id="ARBA00022679"/>
    </source>
</evidence>
<dbReference type="FunFam" id="3.40.50.970:FF:000004">
    <property type="entry name" value="Transketolase"/>
    <property type="match status" value="1"/>
</dbReference>
<dbReference type="EC" id="2.2.1.1" evidence="7 14"/>
<organism evidence="20 21">
    <name type="scientific">Mesoplasma lactucae ATCC 49193</name>
    <dbReference type="NCBI Taxonomy" id="81460"/>
    <lineage>
        <taxon>Bacteria</taxon>
        <taxon>Bacillati</taxon>
        <taxon>Mycoplasmatota</taxon>
        <taxon>Mollicutes</taxon>
        <taxon>Entomoplasmatales</taxon>
        <taxon>Entomoplasmataceae</taxon>
        <taxon>Mesoplasma</taxon>
    </lineage>
</organism>
<feature type="binding site" evidence="17">
    <location>
        <position position="431"/>
    </location>
    <ligand>
        <name>thiamine diphosphate</name>
        <dbReference type="ChEBI" id="CHEBI:58937"/>
    </ligand>
</feature>
<keyword evidence="21" id="KW-1185">Reference proteome</keyword>
<dbReference type="OrthoDB" id="8732661at2"/>
<evidence type="ECO:0000256" key="1">
    <source>
        <dbReference type="ARBA" id="ARBA00001913"/>
    </source>
</evidence>
<evidence type="ECO:0000256" key="19">
    <source>
        <dbReference type="PIRSR" id="PIRSR605478-5"/>
    </source>
</evidence>
<feature type="binding site" evidence="17">
    <location>
        <position position="186"/>
    </location>
    <ligand>
        <name>thiamine diphosphate</name>
        <dbReference type="ChEBI" id="CHEBI:58937"/>
    </ligand>
</feature>
<comment type="cofactor">
    <cofactor evidence="3">
        <name>Co(2+)</name>
        <dbReference type="ChEBI" id="CHEBI:48828"/>
    </cofactor>
</comment>
<feature type="binding site" evidence="16">
    <location>
        <position position="28"/>
    </location>
    <ligand>
        <name>substrate</name>
    </ligand>
</feature>
<dbReference type="GO" id="GO:0005829">
    <property type="term" value="C:cytosol"/>
    <property type="evidence" value="ECO:0007669"/>
    <property type="project" value="TreeGrafter"/>
</dbReference>
<feature type="binding site" evidence="16">
    <location>
        <position position="515"/>
    </location>
    <ligand>
        <name>substrate</name>
    </ligand>
</feature>
<evidence type="ECO:0000256" key="5">
    <source>
        <dbReference type="ARBA" id="ARBA00007131"/>
    </source>
</evidence>
<dbReference type="AlphaFoldDB" id="A0A291IRJ7"/>
<feature type="binding site" evidence="16">
    <location>
        <position position="352"/>
    </location>
    <ligand>
        <name>substrate</name>
    </ligand>
</feature>
<feature type="binding site" evidence="17">
    <location>
        <position position="68"/>
    </location>
    <ligand>
        <name>thiamine diphosphate</name>
        <dbReference type="ChEBI" id="CHEBI:58937"/>
    </ligand>
</feature>
<dbReference type="FunFam" id="3.40.50.970:FF:000045">
    <property type="entry name" value="Transketolase"/>
    <property type="match status" value="1"/>
</dbReference>
<sequence length="657" mass="72434">MVNNKNNDNLNAIRILGVDMINKANSGHPGIVLDAAPMIYSLYANVMNINPKDPKWFNRDRFILSAGHGSALLYSILHLTGFDFSINDLKQFRQWKSKTPGHPEFELDGIEATTGPLGQGIAMGVGMASAEKFLAAKFNKPKFDIIDHFTYVICGDGDLQEGVAQEAISFAGKNQLHKLILLHDSNDVQLDDYIEAAQAENFAERFEAENWNTIKVEDGEDTEAITKAILQAQKSDKPTYIEVKTVIGYGASQQGTPAVHGAPIGKDSDTVRKNLGWGYPEFDIPASVYDFYKETTLKRGEQASKTWDALFAEYAKAYPNDYKELVDAINHKWNDDLNPLLENIPTKPQATRVSSGTVLNTLTKQIPTMIGGSADLGGSTKAVGPDGKFSTENPTGRNIMFGVREFAMGAICNGMACHGAILPFSSTFFVFSDYLKPAIRLAAQMKQQELYIFTHDSIAVGEDGPTHQPIEQLAMLRTIPNLVTFRPADYQETVAAYNWAVNKGLNNPSAIIATRQDLPELKHDKNIFDEVNKGAYILVDAKNPQVTLIATGSEVSLAEQTAKLLENNKIATRVVSMPSMELFNQQPKAYQDEVIDKNTLRVSIEMETTFGWQKYTGDNGMNFGIDKFGASAPGNTVISEYGFTPENISNEIIKLLK</sequence>
<reference evidence="20 21" key="1">
    <citation type="submission" date="2017-09" db="EMBL/GenBank/DDBJ databases">
        <title>SPAdes assembly of the Mesoplasma lactucae genome.</title>
        <authorList>
            <person name="Knight T.F."/>
            <person name="Rubinstein R."/>
            <person name="Citino T."/>
        </authorList>
    </citation>
    <scope>NUCLEOTIDE SEQUENCE [LARGE SCALE GENOMIC DNA]</scope>
    <source>
        <strain evidence="20 21">831-C4</strain>
    </source>
</reference>
<feature type="binding site" evidence="18">
    <location>
        <position position="156"/>
    </location>
    <ligand>
        <name>Mg(2+)</name>
        <dbReference type="ChEBI" id="CHEBI:18420"/>
    </ligand>
</feature>
<comment type="subunit">
    <text evidence="6">Homodimer.</text>
</comment>
<feature type="binding site" evidence="16">
    <location>
        <position position="379"/>
    </location>
    <ligand>
        <name>substrate</name>
    </ligand>
</feature>
<feature type="site" description="Important for catalytic activity" evidence="19">
    <location>
        <position position="260"/>
    </location>
</feature>
<comment type="similarity">
    <text evidence="5">Belongs to the transketolase family.</text>
</comment>
<feature type="binding site" evidence="16">
    <location>
        <position position="455"/>
    </location>
    <ligand>
        <name>substrate</name>
    </ligand>
</feature>
<dbReference type="PANTHER" id="PTHR43522">
    <property type="entry name" value="TRANSKETOLASE"/>
    <property type="match status" value="1"/>
</dbReference>
<gene>
    <name evidence="20" type="primary">tkt</name>
    <name evidence="20" type="ORF">CP520_01350</name>
</gene>
<name>A0A291IRJ7_9MOLU</name>
<evidence type="ECO:0000256" key="10">
    <source>
        <dbReference type="ARBA" id="ARBA00022837"/>
    </source>
</evidence>
<dbReference type="Pfam" id="PF02779">
    <property type="entry name" value="Transket_pyr"/>
    <property type="match status" value="1"/>
</dbReference>
<comment type="cofactor">
    <cofactor evidence="18">
        <name>Mg(2+)</name>
        <dbReference type="ChEBI" id="CHEBI:18420"/>
    </cofactor>
    <text evidence="18">Binds 1 Mg(2+) ion per subunit. Can also utilize other divalent metal cations, such as Ca(2+), Mn(2+) and Co(2+).</text>
</comment>
<feature type="binding site" evidence="16">
    <location>
        <position position="467"/>
    </location>
    <ligand>
        <name>substrate</name>
    </ligand>
</feature>
<feature type="binding site" evidence="17">
    <location>
        <position position="260"/>
    </location>
    <ligand>
        <name>thiamine diphosphate</name>
        <dbReference type="ChEBI" id="CHEBI:58937"/>
    </ligand>
</feature>
<evidence type="ECO:0000256" key="17">
    <source>
        <dbReference type="PIRSR" id="PIRSR605478-3"/>
    </source>
</evidence>
<feature type="site" description="Important for catalytic activity" evidence="19">
    <location>
        <position position="28"/>
    </location>
</feature>
<evidence type="ECO:0000256" key="4">
    <source>
        <dbReference type="ARBA" id="ARBA00002931"/>
    </source>
</evidence>
<keyword evidence="10" id="KW-0106">Calcium</keyword>
<evidence type="ECO:0000313" key="20">
    <source>
        <dbReference type="EMBL" id="ATG97403.1"/>
    </source>
</evidence>
<dbReference type="CDD" id="cd02012">
    <property type="entry name" value="TPP_TK"/>
    <property type="match status" value="1"/>
</dbReference>
<evidence type="ECO:0000256" key="6">
    <source>
        <dbReference type="ARBA" id="ARBA00011738"/>
    </source>
</evidence>
<dbReference type="InterPro" id="IPR029061">
    <property type="entry name" value="THDP-binding"/>
</dbReference>
<comment type="cofactor">
    <cofactor evidence="17">
        <name>thiamine diphosphate</name>
        <dbReference type="ChEBI" id="CHEBI:58937"/>
    </cofactor>
    <text evidence="17">Binds 1 thiamine pyrophosphate per subunit. During the reaction, the substrate forms a covalent intermediate with the cofactor.</text>
</comment>
<dbReference type="PANTHER" id="PTHR43522:SF2">
    <property type="entry name" value="TRANSKETOLASE 1-RELATED"/>
    <property type="match status" value="1"/>
</dbReference>
<dbReference type="InterPro" id="IPR020826">
    <property type="entry name" value="Transketolase_BS"/>
</dbReference>
<dbReference type="GO" id="GO:0046872">
    <property type="term" value="F:metal ion binding"/>
    <property type="evidence" value="ECO:0007669"/>
    <property type="project" value="UniProtKB-KW"/>
</dbReference>
<comment type="catalytic activity">
    <reaction evidence="13">
        <text>D-sedoheptulose 7-phosphate + D-glyceraldehyde 3-phosphate = aldehydo-D-ribose 5-phosphate + D-xylulose 5-phosphate</text>
        <dbReference type="Rhea" id="RHEA:10508"/>
        <dbReference type="ChEBI" id="CHEBI:57483"/>
        <dbReference type="ChEBI" id="CHEBI:57737"/>
        <dbReference type="ChEBI" id="CHEBI:58273"/>
        <dbReference type="ChEBI" id="CHEBI:59776"/>
        <dbReference type="EC" id="2.2.1.1"/>
    </reaction>
</comment>
<evidence type="ECO:0000313" key="21">
    <source>
        <dbReference type="Proteomes" id="UP000232227"/>
    </source>
</evidence>
<dbReference type="InterPro" id="IPR009014">
    <property type="entry name" value="Transketo_C/PFOR_II"/>
</dbReference>
<evidence type="ECO:0000256" key="12">
    <source>
        <dbReference type="ARBA" id="ARBA00023052"/>
    </source>
</evidence>
<dbReference type="Pfam" id="PF22613">
    <property type="entry name" value="Transketolase_C_1"/>
    <property type="match status" value="1"/>
</dbReference>
<accession>A0A291IRJ7</accession>
<dbReference type="Gene3D" id="3.40.50.970">
    <property type="match status" value="2"/>
</dbReference>
<evidence type="ECO:0000256" key="16">
    <source>
        <dbReference type="PIRSR" id="PIRSR605478-2"/>
    </source>
</evidence>
<feature type="binding site" evidence="17">
    <location>
        <position position="157"/>
    </location>
    <ligand>
        <name>thiamine diphosphate</name>
        <dbReference type="ChEBI" id="CHEBI:58937"/>
    </ligand>
</feature>
<proteinExistence type="inferred from homology"/>
<dbReference type="InterPro" id="IPR033247">
    <property type="entry name" value="Transketolase_fam"/>
</dbReference>
<dbReference type="PROSITE" id="PS00802">
    <property type="entry name" value="TRANSKETOLASE_2"/>
    <property type="match status" value="1"/>
</dbReference>
<dbReference type="Proteomes" id="UP000232227">
    <property type="component" value="Chromosome"/>
</dbReference>
<evidence type="ECO:0000256" key="2">
    <source>
        <dbReference type="ARBA" id="ARBA00001936"/>
    </source>
</evidence>
<dbReference type="SMART" id="SM00861">
    <property type="entry name" value="Transket_pyr"/>
    <property type="match status" value="1"/>
</dbReference>
<dbReference type="NCBIfam" id="TIGR00232">
    <property type="entry name" value="tktlase_bact"/>
    <property type="match status" value="1"/>
</dbReference>
<dbReference type="Gene3D" id="3.40.50.920">
    <property type="match status" value="1"/>
</dbReference>
<dbReference type="FunFam" id="3.40.50.920:FF:000003">
    <property type="entry name" value="Transketolase"/>
    <property type="match status" value="1"/>
</dbReference>
<comment type="function">
    <text evidence="4">Catalyzes the transfer of a two-carbon ketol group from a ketose donor to an aldose acceptor, via a covalent intermediate with the cofactor thiamine pyrophosphate.</text>
</comment>
<evidence type="ECO:0000256" key="9">
    <source>
        <dbReference type="ARBA" id="ARBA00022723"/>
    </source>
</evidence>
<evidence type="ECO:0000256" key="18">
    <source>
        <dbReference type="PIRSR" id="PIRSR605478-4"/>
    </source>
</evidence>
<dbReference type="InterPro" id="IPR005478">
    <property type="entry name" value="Transketolase_bac-like"/>
</dbReference>
<dbReference type="CDD" id="cd07033">
    <property type="entry name" value="TPP_PYR_DXS_TK_like"/>
    <property type="match status" value="1"/>
</dbReference>
<feature type="active site" description="Proton donor" evidence="15">
    <location>
        <position position="405"/>
    </location>
</feature>
<evidence type="ECO:0000256" key="13">
    <source>
        <dbReference type="ARBA" id="ARBA00049473"/>
    </source>
</evidence>
<keyword evidence="9 18" id="KW-0479">Metal-binding</keyword>
<dbReference type="KEGG" id="mlac:CP520_01350"/>
<dbReference type="EMBL" id="CP023668">
    <property type="protein sequence ID" value="ATG97403.1"/>
    <property type="molecule type" value="Genomic_DNA"/>
</dbReference>
<protein>
    <recommendedName>
        <fullName evidence="7 14">Transketolase</fullName>
        <ecNumber evidence="7 14">2.2.1.1</ecNumber>
    </recommendedName>
</protein>
<feature type="binding site" evidence="16">
    <location>
        <position position="463"/>
    </location>
    <ligand>
        <name>substrate</name>
    </ligand>
</feature>
<keyword evidence="12 17" id="KW-0786">Thiamine pyrophosphate</keyword>
<evidence type="ECO:0000256" key="15">
    <source>
        <dbReference type="PIRSR" id="PIRSR605478-1"/>
    </source>
</evidence>
<feature type="binding site" evidence="17">
    <location>
        <begin position="115"/>
        <end position="117"/>
    </location>
    <ligand>
        <name>thiamine diphosphate</name>
        <dbReference type="ChEBI" id="CHEBI:58937"/>
    </ligand>
</feature>
<dbReference type="InterPro" id="IPR005475">
    <property type="entry name" value="Transketolase-like_Pyr-bd"/>
</dbReference>
<evidence type="ECO:0000256" key="14">
    <source>
        <dbReference type="NCBIfam" id="TIGR00232"/>
    </source>
</evidence>
<dbReference type="InterPro" id="IPR055152">
    <property type="entry name" value="Transketolase-like_C_2"/>
</dbReference>
<dbReference type="SUPFAM" id="SSF52922">
    <property type="entry name" value="TK C-terminal domain-like"/>
    <property type="match status" value="1"/>
</dbReference>